<dbReference type="FunFam" id="3.40.50.2000:FF:000120">
    <property type="entry name" value="UDP-glycosyltransferase 76C1"/>
    <property type="match status" value="1"/>
</dbReference>
<dbReference type="OrthoDB" id="5835829at2759"/>
<organism evidence="4 5">
    <name type="scientific">Morus notabilis</name>
    <dbReference type="NCBI Taxonomy" id="981085"/>
    <lineage>
        <taxon>Eukaryota</taxon>
        <taxon>Viridiplantae</taxon>
        <taxon>Streptophyta</taxon>
        <taxon>Embryophyta</taxon>
        <taxon>Tracheophyta</taxon>
        <taxon>Spermatophyta</taxon>
        <taxon>Magnoliopsida</taxon>
        <taxon>eudicotyledons</taxon>
        <taxon>Gunneridae</taxon>
        <taxon>Pentapetalae</taxon>
        <taxon>rosids</taxon>
        <taxon>fabids</taxon>
        <taxon>Rosales</taxon>
        <taxon>Moraceae</taxon>
        <taxon>Moreae</taxon>
        <taxon>Morus</taxon>
    </lineage>
</organism>
<reference evidence="5" key="1">
    <citation type="submission" date="2013-01" db="EMBL/GenBank/DDBJ databases">
        <title>Draft Genome Sequence of a Mulberry Tree, Morus notabilis C.K. Schneid.</title>
        <authorList>
            <person name="He N."/>
            <person name="Zhao S."/>
        </authorList>
    </citation>
    <scope>NUCLEOTIDE SEQUENCE</scope>
</reference>
<evidence type="ECO:0000256" key="2">
    <source>
        <dbReference type="ARBA" id="ARBA00022676"/>
    </source>
</evidence>
<dbReference type="eggNOG" id="KOG1192">
    <property type="taxonomic scope" value="Eukaryota"/>
</dbReference>
<proteinExistence type="inferred from homology"/>
<dbReference type="AlphaFoldDB" id="W9QEH6"/>
<gene>
    <name evidence="4" type="ORF">L484_006025</name>
</gene>
<keyword evidence="5" id="KW-1185">Reference proteome</keyword>
<dbReference type="Gene3D" id="3.40.50.2000">
    <property type="entry name" value="Glycogen Phosphorylase B"/>
    <property type="match status" value="2"/>
</dbReference>
<accession>W9QEH6</accession>
<dbReference type="PANTHER" id="PTHR11926">
    <property type="entry name" value="GLUCOSYL/GLUCURONOSYL TRANSFERASES"/>
    <property type="match status" value="1"/>
</dbReference>
<name>W9QEH6_9ROSA</name>
<evidence type="ECO:0000313" key="5">
    <source>
        <dbReference type="Proteomes" id="UP000030645"/>
    </source>
</evidence>
<dbReference type="FunFam" id="3.40.50.2000:FF:000040">
    <property type="entry name" value="UDP-glycosyltransferase 76C1"/>
    <property type="match status" value="1"/>
</dbReference>
<keyword evidence="3 4" id="KW-0808">Transferase</keyword>
<dbReference type="PANTHER" id="PTHR11926:SF1494">
    <property type="entry name" value="FLAVONOL 3-O-GLUCOSYLTRANSFERASE UGT76E12-RELATED"/>
    <property type="match status" value="1"/>
</dbReference>
<dbReference type="EMBL" id="KE343491">
    <property type="protein sequence ID" value="EXB30475.1"/>
    <property type="molecule type" value="Genomic_DNA"/>
</dbReference>
<comment type="similarity">
    <text evidence="1">Belongs to the UDP-glycosyltransferase family.</text>
</comment>
<dbReference type="SUPFAM" id="SSF53756">
    <property type="entry name" value="UDP-Glycosyltransferase/glycogen phosphorylase"/>
    <property type="match status" value="1"/>
</dbReference>
<dbReference type="CDD" id="cd03784">
    <property type="entry name" value="GT1_Gtf-like"/>
    <property type="match status" value="1"/>
</dbReference>
<dbReference type="Proteomes" id="UP000030645">
    <property type="component" value="Unassembled WGS sequence"/>
</dbReference>
<dbReference type="GO" id="GO:0080043">
    <property type="term" value="F:quercetin 3-O-glucosyltransferase activity"/>
    <property type="evidence" value="ECO:0007669"/>
    <property type="project" value="TreeGrafter"/>
</dbReference>
<evidence type="ECO:0000256" key="3">
    <source>
        <dbReference type="ARBA" id="ARBA00022679"/>
    </source>
</evidence>
<dbReference type="GO" id="GO:0080044">
    <property type="term" value="F:quercetin 7-O-glucosyltransferase activity"/>
    <property type="evidence" value="ECO:0007669"/>
    <property type="project" value="TreeGrafter"/>
</dbReference>
<dbReference type="KEGG" id="mnt:21389472"/>
<dbReference type="Pfam" id="PF00201">
    <property type="entry name" value="UDPGT"/>
    <property type="match status" value="1"/>
</dbReference>
<dbReference type="InterPro" id="IPR002213">
    <property type="entry name" value="UDP_glucos_trans"/>
</dbReference>
<sequence length="449" mass="49888">MGEQAQKTLRLVLVPFPYQGHISPMLQLGAALHSKGFSITIAHTICNSPNSQNHPNFSFLRLSDGLSDTDIESRGLAANLLAINDNCKESFQWSLEQLIMEDRKTISCVISDELMYFAEDVANNLKILSIILRTTSAITSLARSFLLKLVEGGHVPLQGFASDELVARLPLLRFKDLPCPLTENFKSFAVIVARAYNKRTCSAIIWNTINCLEQSTLDQIQKESQVRIFAIGPMHKITPSISSSLIKEDRSCISWLDKQPHNSVVYVSISGSIASLYEKEVTEMAWGLANSKQAFLWAIRPGSIRGSDWIELLPNGFQDAVGDKGCIVSWAPQKEVLAHPAVGGFWSHCGWNSTLESLAQGVPMICKPCFGDQRVNARYASHVWKVGLELEEVERGEIARVVRRLILCEEGKEIRARAKKLKQKIDVSTRKGGSSYDSLNQLANFILSL</sequence>
<evidence type="ECO:0000256" key="1">
    <source>
        <dbReference type="ARBA" id="ARBA00009995"/>
    </source>
</evidence>
<keyword evidence="2" id="KW-0328">Glycosyltransferase</keyword>
<evidence type="ECO:0000313" key="4">
    <source>
        <dbReference type="EMBL" id="EXB30475.1"/>
    </source>
</evidence>
<protein>
    <submittedName>
        <fullName evidence="4">UDP-glycosyltransferase 76E2</fullName>
    </submittedName>
</protein>